<dbReference type="Proteomes" id="UP000299102">
    <property type="component" value="Unassembled WGS sequence"/>
</dbReference>
<comment type="caution">
    <text evidence="1">The sequence shown here is derived from an EMBL/GenBank/DDBJ whole genome shotgun (WGS) entry which is preliminary data.</text>
</comment>
<dbReference type="EMBL" id="BGZK01001348">
    <property type="protein sequence ID" value="GBP77830.1"/>
    <property type="molecule type" value="Genomic_DNA"/>
</dbReference>
<accession>A0A4C1YRN2</accession>
<keyword evidence="2" id="KW-1185">Reference proteome</keyword>
<evidence type="ECO:0000313" key="2">
    <source>
        <dbReference type="Proteomes" id="UP000299102"/>
    </source>
</evidence>
<proteinExistence type="predicted"/>
<protein>
    <submittedName>
        <fullName evidence="1">Uncharacterized protein</fullName>
    </submittedName>
</protein>
<name>A0A4C1YRN2_EUMVA</name>
<organism evidence="1 2">
    <name type="scientific">Eumeta variegata</name>
    <name type="common">Bagworm moth</name>
    <name type="synonym">Eumeta japonica</name>
    <dbReference type="NCBI Taxonomy" id="151549"/>
    <lineage>
        <taxon>Eukaryota</taxon>
        <taxon>Metazoa</taxon>
        <taxon>Ecdysozoa</taxon>
        <taxon>Arthropoda</taxon>
        <taxon>Hexapoda</taxon>
        <taxon>Insecta</taxon>
        <taxon>Pterygota</taxon>
        <taxon>Neoptera</taxon>
        <taxon>Endopterygota</taxon>
        <taxon>Lepidoptera</taxon>
        <taxon>Glossata</taxon>
        <taxon>Ditrysia</taxon>
        <taxon>Tineoidea</taxon>
        <taxon>Psychidae</taxon>
        <taxon>Oiketicinae</taxon>
        <taxon>Eumeta</taxon>
    </lineage>
</organism>
<gene>
    <name evidence="1" type="ORF">EVAR_34373_1</name>
</gene>
<dbReference type="AlphaFoldDB" id="A0A4C1YRN2"/>
<evidence type="ECO:0000313" key="1">
    <source>
        <dbReference type="EMBL" id="GBP77830.1"/>
    </source>
</evidence>
<reference evidence="1 2" key="1">
    <citation type="journal article" date="2019" name="Commun. Biol.">
        <title>The bagworm genome reveals a unique fibroin gene that provides high tensile strength.</title>
        <authorList>
            <person name="Kono N."/>
            <person name="Nakamura H."/>
            <person name="Ohtoshi R."/>
            <person name="Tomita M."/>
            <person name="Numata K."/>
            <person name="Arakawa K."/>
        </authorList>
    </citation>
    <scope>NUCLEOTIDE SEQUENCE [LARGE SCALE GENOMIC DNA]</scope>
</reference>
<sequence length="280" mass="32003">MKVMPPSRSILNYQDPVPINNLKPVNERTKNKHYFINPFESRYVGSRTREFRVGREAPGTRPIWGYRGEWSCAALINSDYTTEVAGRVGHAGETTHLACSLPSEWFAHAQSSEIKGHADRIVTVSSTFVTLNYVVYKIKVTTGKLLPYFAAPINMTEFLSFGQILRYSPSHSCVSRYHEPHTTDVSCRRRRIFLTQIVSQISAATFELVKRLMYSGKRWSFIMKDNQNDYDKRIINNQPGIPSESKETGFESEAFRPALSYFASGLWLKLSRDALEPFTL</sequence>